<organism evidence="2 3">
    <name type="scientific">Trichosporon asahii var. asahii (strain ATCC 90039 / CBS 2479 / JCM 2466 / KCTC 7840 / NBRC 103889/ NCYC 2677 / UAMH 7654)</name>
    <name type="common">Yeast</name>
    <dbReference type="NCBI Taxonomy" id="1186058"/>
    <lineage>
        <taxon>Eukaryota</taxon>
        <taxon>Fungi</taxon>
        <taxon>Dikarya</taxon>
        <taxon>Basidiomycota</taxon>
        <taxon>Agaricomycotina</taxon>
        <taxon>Tremellomycetes</taxon>
        <taxon>Trichosporonales</taxon>
        <taxon>Trichosporonaceae</taxon>
        <taxon>Trichosporon</taxon>
    </lineage>
</organism>
<feature type="region of interest" description="Disordered" evidence="1">
    <location>
        <begin position="1"/>
        <end position="76"/>
    </location>
</feature>
<name>J4U636_TRIAS</name>
<dbReference type="GeneID" id="25989478"/>
<feature type="compositionally biased region" description="Pro residues" evidence="1">
    <location>
        <begin position="31"/>
        <end position="55"/>
    </location>
</feature>
<dbReference type="HOGENOM" id="CLU_1397227_0_0_1"/>
<dbReference type="AlphaFoldDB" id="J4U636"/>
<evidence type="ECO:0000313" key="2">
    <source>
        <dbReference type="EMBL" id="EJT45520.1"/>
    </source>
</evidence>
<evidence type="ECO:0000256" key="1">
    <source>
        <dbReference type="SAM" id="MobiDB-lite"/>
    </source>
</evidence>
<comment type="caution">
    <text evidence="2">The sequence shown here is derived from an EMBL/GenBank/DDBJ whole genome shotgun (WGS) entry which is preliminary data.</text>
</comment>
<protein>
    <submittedName>
        <fullName evidence="2">Uncharacterized protein</fullName>
    </submittedName>
</protein>
<proteinExistence type="predicted"/>
<dbReference type="KEGG" id="tasa:A1Q1_05966"/>
<evidence type="ECO:0000313" key="3">
    <source>
        <dbReference type="Proteomes" id="UP000002748"/>
    </source>
</evidence>
<accession>J4U636</accession>
<dbReference type="Proteomes" id="UP000002748">
    <property type="component" value="Unassembled WGS sequence"/>
</dbReference>
<dbReference type="VEuPathDB" id="FungiDB:A1Q1_05966"/>
<dbReference type="RefSeq" id="XP_014176650.1">
    <property type="nucleotide sequence ID" value="XM_014321175.1"/>
</dbReference>
<reference evidence="2 3" key="1">
    <citation type="journal article" date="2012" name="Eukaryot. Cell">
        <title>Draft genome sequence of CBS 2479, the standard type strain of Trichosporon asahii.</title>
        <authorList>
            <person name="Yang R.Y."/>
            <person name="Li H.T."/>
            <person name="Zhu H."/>
            <person name="Zhou G.P."/>
            <person name="Wang M."/>
            <person name="Wang L."/>
        </authorList>
    </citation>
    <scope>NUCLEOTIDE SEQUENCE [LARGE SCALE GENOMIC DNA]</scope>
    <source>
        <strain evidence="3">ATCC 90039 / CBS 2479 / JCM 2466 / KCTC 7840 / NCYC 2677 / UAMH 7654</strain>
    </source>
</reference>
<sequence>MSTDVSGMHGHAAELDAGPDAGARVCWSPHPVNPDSPAELPPHPPQSLPRAGPQPPRRHRTYAPPHAAYSRSPAPTARGFLRPFAADAQYARAGPVHSRRPRRCRGLLGPEHVWHAVRPDAGGTAAVGLDGGRCVAACSRAGALPLPHGAREGLAGGNGTERGRGECAVCGVYLGVLRGQGGSEHEAAEDEDGIK</sequence>
<dbReference type="EMBL" id="ALBS01000324">
    <property type="protein sequence ID" value="EJT45520.1"/>
    <property type="molecule type" value="Genomic_DNA"/>
</dbReference>
<gene>
    <name evidence="2" type="ORF">A1Q1_05966</name>
</gene>